<accession>A0AAU9CGC0</accession>
<protein>
    <submittedName>
        <fullName evidence="4">DNA starvation/stationary phase protection protein</fullName>
    </submittedName>
</protein>
<gene>
    <name evidence="4" type="ORF">FUAX_14900</name>
</gene>
<dbReference type="SUPFAM" id="SSF47240">
    <property type="entry name" value="Ferritin-like"/>
    <property type="match status" value="1"/>
</dbReference>
<comment type="similarity">
    <text evidence="1 2">Belongs to the Dps family.</text>
</comment>
<dbReference type="EMBL" id="AP025314">
    <property type="protein sequence ID" value="BDD09058.1"/>
    <property type="molecule type" value="Genomic_DNA"/>
</dbReference>
<dbReference type="PROSITE" id="PS00819">
    <property type="entry name" value="DPS_2"/>
    <property type="match status" value="1"/>
</dbReference>
<dbReference type="Gene3D" id="1.20.1260.10">
    <property type="match status" value="1"/>
</dbReference>
<dbReference type="GO" id="GO:0008199">
    <property type="term" value="F:ferric iron binding"/>
    <property type="evidence" value="ECO:0007669"/>
    <property type="project" value="InterPro"/>
</dbReference>
<evidence type="ECO:0000313" key="4">
    <source>
        <dbReference type="EMBL" id="BDD09058.1"/>
    </source>
</evidence>
<keyword evidence="5" id="KW-1185">Reference proteome</keyword>
<evidence type="ECO:0000256" key="1">
    <source>
        <dbReference type="ARBA" id="ARBA00009497"/>
    </source>
</evidence>
<organism evidence="4 5">
    <name type="scientific">Fulvitalea axinellae</name>
    <dbReference type="NCBI Taxonomy" id="1182444"/>
    <lineage>
        <taxon>Bacteria</taxon>
        <taxon>Pseudomonadati</taxon>
        <taxon>Bacteroidota</taxon>
        <taxon>Cytophagia</taxon>
        <taxon>Cytophagales</taxon>
        <taxon>Persicobacteraceae</taxon>
        <taxon>Fulvitalea</taxon>
    </lineage>
</organism>
<dbReference type="CDD" id="cd01043">
    <property type="entry name" value="DPS"/>
    <property type="match status" value="1"/>
</dbReference>
<name>A0AAU9CGC0_9BACT</name>
<dbReference type="PROSITE" id="PS00818">
    <property type="entry name" value="DPS_1"/>
    <property type="match status" value="1"/>
</dbReference>
<dbReference type="PANTHER" id="PTHR42932">
    <property type="entry name" value="GENERAL STRESS PROTEIN 20U"/>
    <property type="match status" value="1"/>
</dbReference>
<sequence length="157" mass="18353">MKKTNIGMLPEHRKEVAMLLNTVLADEFALYIKTKKYHWNMGGMEFISLHKFLDELAEQQLELIDEIAERNLHIGEYAIGSLSAFQKLTNMVEDDEAKDVKEMIANLVNDHETLIRYLRAHADEVLDKYKDAGTNDYFIQWMEAHEKIAWMLRAHLS</sequence>
<dbReference type="RefSeq" id="WP_338394278.1">
    <property type="nucleotide sequence ID" value="NZ_AP025314.1"/>
</dbReference>
<dbReference type="InterPro" id="IPR023188">
    <property type="entry name" value="DPS_DNA-bd_CS"/>
</dbReference>
<dbReference type="Proteomes" id="UP001348817">
    <property type="component" value="Chromosome"/>
</dbReference>
<dbReference type="InterPro" id="IPR012347">
    <property type="entry name" value="Ferritin-like"/>
</dbReference>
<dbReference type="KEGG" id="fax:FUAX_14900"/>
<evidence type="ECO:0000313" key="5">
    <source>
        <dbReference type="Proteomes" id="UP001348817"/>
    </source>
</evidence>
<proteinExistence type="inferred from homology"/>
<evidence type="ECO:0000259" key="3">
    <source>
        <dbReference type="Pfam" id="PF00210"/>
    </source>
</evidence>
<dbReference type="Pfam" id="PF00210">
    <property type="entry name" value="Ferritin"/>
    <property type="match status" value="1"/>
</dbReference>
<dbReference type="GO" id="GO:0016722">
    <property type="term" value="F:oxidoreductase activity, acting on metal ions"/>
    <property type="evidence" value="ECO:0007669"/>
    <property type="project" value="InterPro"/>
</dbReference>
<dbReference type="InterPro" id="IPR008331">
    <property type="entry name" value="Ferritin_DPS_dom"/>
</dbReference>
<dbReference type="InterPro" id="IPR009078">
    <property type="entry name" value="Ferritin-like_SF"/>
</dbReference>
<feature type="domain" description="Ferritin/DPS" evidence="3">
    <location>
        <begin position="19"/>
        <end position="156"/>
    </location>
</feature>
<reference evidence="4 5" key="1">
    <citation type="submission" date="2021-12" db="EMBL/GenBank/DDBJ databases">
        <title>Genome sequencing of bacteria with rrn-lacking chromosome and rrn-plasmid.</title>
        <authorList>
            <person name="Anda M."/>
            <person name="Iwasaki W."/>
        </authorList>
    </citation>
    <scope>NUCLEOTIDE SEQUENCE [LARGE SCALE GENOMIC DNA]</scope>
    <source>
        <strain evidence="4 5">DSM 100852</strain>
    </source>
</reference>
<evidence type="ECO:0000256" key="2">
    <source>
        <dbReference type="RuleBase" id="RU003875"/>
    </source>
</evidence>
<dbReference type="PRINTS" id="PR01346">
    <property type="entry name" value="HELNAPAPROT"/>
</dbReference>
<dbReference type="AlphaFoldDB" id="A0AAU9CGC0"/>
<dbReference type="InterPro" id="IPR002177">
    <property type="entry name" value="DPS_DNA-bd"/>
</dbReference>
<dbReference type="PIRSF" id="PIRSF005900">
    <property type="entry name" value="Dps"/>
    <property type="match status" value="1"/>
</dbReference>
<dbReference type="PANTHER" id="PTHR42932:SF3">
    <property type="entry name" value="DNA PROTECTION DURING STARVATION PROTEIN"/>
    <property type="match status" value="1"/>
</dbReference>